<proteinExistence type="predicted"/>
<evidence type="ECO:0000313" key="2">
    <source>
        <dbReference type="Proteomes" id="UP000887566"/>
    </source>
</evidence>
<keyword evidence="1" id="KW-0732">Signal</keyword>
<feature type="chain" id="PRO_5037571670" evidence="1">
    <location>
        <begin position="17"/>
        <end position="185"/>
    </location>
</feature>
<organism evidence="2 3">
    <name type="scientific">Plectus sambesii</name>
    <dbReference type="NCBI Taxonomy" id="2011161"/>
    <lineage>
        <taxon>Eukaryota</taxon>
        <taxon>Metazoa</taxon>
        <taxon>Ecdysozoa</taxon>
        <taxon>Nematoda</taxon>
        <taxon>Chromadorea</taxon>
        <taxon>Plectida</taxon>
        <taxon>Plectina</taxon>
        <taxon>Plectoidea</taxon>
        <taxon>Plectidae</taxon>
        <taxon>Plectus</taxon>
    </lineage>
</organism>
<protein>
    <submittedName>
        <fullName evidence="3">Secreted protein</fullName>
    </submittedName>
</protein>
<dbReference type="WBParaSite" id="PSAMB.scaffold1207size34351.g11646.t1">
    <property type="protein sequence ID" value="PSAMB.scaffold1207size34351.g11646.t1"/>
    <property type="gene ID" value="PSAMB.scaffold1207size34351.g11646"/>
</dbReference>
<keyword evidence="2" id="KW-1185">Reference proteome</keyword>
<feature type="signal peptide" evidence="1">
    <location>
        <begin position="1"/>
        <end position="16"/>
    </location>
</feature>
<dbReference type="AlphaFoldDB" id="A0A914USQ9"/>
<evidence type="ECO:0000313" key="3">
    <source>
        <dbReference type="WBParaSite" id="PSAMB.scaffold1207size34351.g11646.t1"/>
    </source>
</evidence>
<evidence type="ECO:0000256" key="1">
    <source>
        <dbReference type="SAM" id="SignalP"/>
    </source>
</evidence>
<dbReference type="Proteomes" id="UP000887566">
    <property type="component" value="Unplaced"/>
</dbReference>
<accession>A0A914USQ9</accession>
<sequence length="185" mass="20588">MYGLVVLVALYATALAGPFGSVAAIEDDAQNVDGMTYILETQISDRTDVPEGFLQETHDRHHDLEEQNMNNEKDHLTLDDFISGRLKESDDTGNRLGKTVEGQEEQIKDYYDGIVITGGSDRDEVTLETDHDISKGAKQEQEDTQFFLNAVPESEDAYVSVIVTAETPTELIEEYEVAAPEKEID</sequence>
<reference evidence="3" key="1">
    <citation type="submission" date="2022-11" db="UniProtKB">
        <authorList>
            <consortium name="WormBaseParasite"/>
        </authorList>
    </citation>
    <scope>IDENTIFICATION</scope>
</reference>
<name>A0A914USQ9_9BILA</name>